<dbReference type="GO" id="GO:0051539">
    <property type="term" value="F:4 iron, 4 sulfur cluster binding"/>
    <property type="evidence" value="ECO:0007669"/>
    <property type="project" value="UniProtKB-UniRule"/>
</dbReference>
<evidence type="ECO:0000313" key="17">
    <source>
        <dbReference type="EMBL" id="PXW88965.1"/>
    </source>
</evidence>
<evidence type="ECO:0000256" key="8">
    <source>
        <dbReference type="ARBA" id="ARBA00022801"/>
    </source>
</evidence>
<dbReference type="InterPro" id="IPR029119">
    <property type="entry name" value="MutY_C"/>
</dbReference>
<evidence type="ECO:0000256" key="1">
    <source>
        <dbReference type="ARBA" id="ARBA00000843"/>
    </source>
</evidence>
<dbReference type="Gene3D" id="1.10.1670.10">
    <property type="entry name" value="Helix-hairpin-Helix base-excision DNA repair enzymes (C-terminal)"/>
    <property type="match status" value="1"/>
</dbReference>
<dbReference type="FunFam" id="1.10.340.30:FF:000010">
    <property type="entry name" value="Adenine DNA glycosylase"/>
    <property type="match status" value="1"/>
</dbReference>
<comment type="function">
    <text evidence="15">Adenine glycosylase active on G-A mispairs.</text>
</comment>
<dbReference type="GO" id="GO:0000701">
    <property type="term" value="F:purine-specific mismatch base pair DNA N-glycosylase activity"/>
    <property type="evidence" value="ECO:0007669"/>
    <property type="project" value="UniProtKB-EC"/>
</dbReference>
<dbReference type="GO" id="GO:0006284">
    <property type="term" value="P:base-excision repair"/>
    <property type="evidence" value="ECO:0007669"/>
    <property type="project" value="UniProtKB-UniRule"/>
</dbReference>
<dbReference type="GO" id="GO:0035485">
    <property type="term" value="F:adenine/guanine mispair binding"/>
    <property type="evidence" value="ECO:0007669"/>
    <property type="project" value="TreeGrafter"/>
</dbReference>
<dbReference type="Proteomes" id="UP000247922">
    <property type="component" value="Unassembled WGS sequence"/>
</dbReference>
<evidence type="ECO:0000256" key="6">
    <source>
        <dbReference type="ARBA" id="ARBA00022723"/>
    </source>
</evidence>
<evidence type="ECO:0000256" key="12">
    <source>
        <dbReference type="ARBA" id="ARBA00023204"/>
    </source>
</evidence>
<comment type="similarity">
    <text evidence="2 15">Belongs to the Nth/MutY family.</text>
</comment>
<reference evidence="17 18" key="1">
    <citation type="submission" date="2018-05" db="EMBL/GenBank/DDBJ databases">
        <title>Genomic Encyclopedia of Type Strains, Phase IV (KMG-IV): sequencing the most valuable type-strain genomes for metagenomic binning, comparative biology and taxonomic classification.</title>
        <authorList>
            <person name="Goeker M."/>
        </authorList>
    </citation>
    <scope>NUCLEOTIDE SEQUENCE [LARGE SCALE GENOMIC DNA]</scope>
    <source>
        <strain evidence="17 18">DSM 22440</strain>
    </source>
</reference>
<keyword evidence="5" id="KW-0004">4Fe-4S</keyword>
<dbReference type="InterPro" id="IPR011257">
    <property type="entry name" value="DNA_glycosylase"/>
</dbReference>
<comment type="caution">
    <text evidence="17">The sequence shown here is derived from an EMBL/GenBank/DDBJ whole genome shotgun (WGS) entry which is preliminary data.</text>
</comment>
<dbReference type="GO" id="GO:0032357">
    <property type="term" value="F:oxidized purine DNA binding"/>
    <property type="evidence" value="ECO:0007669"/>
    <property type="project" value="TreeGrafter"/>
</dbReference>
<proteinExistence type="inferred from homology"/>
<keyword evidence="12" id="KW-0234">DNA repair</keyword>
<comment type="function">
    <text evidence="14">Base excision repair (BER) glycosylase that initiates repair of A:oxoG to C:G by removing the inappropriately paired adenine base from the DNA backbone, generating an abasic site product. 8-oxoguanine (oxoG) is a genotoxic DNA lesion resulting from oxidation of guanine; this residue is misread by replicative DNA polymerases, that insert adenine instead of cytosine opposite the oxidized damaged base. Shows a powerful dicrimination of A versus C, since it does not cleave cytosine in oxoG:C pairs. May also be able to remove adenine from A:G mispairs, although this activity may not be physiologically relevant.</text>
</comment>
<dbReference type="GO" id="GO:0046872">
    <property type="term" value="F:metal ion binding"/>
    <property type="evidence" value="ECO:0007669"/>
    <property type="project" value="UniProtKB-UniRule"/>
</dbReference>
<dbReference type="InterPro" id="IPR044298">
    <property type="entry name" value="MIG/MutY"/>
</dbReference>
<keyword evidence="11" id="KW-0238">DNA-binding</keyword>
<dbReference type="AlphaFoldDB" id="A0A2V3W9Y7"/>
<sequence length="368" mass="42645">MSPTQKELEQNLQVDTYTKAFNEQAFQSDLINWFQIVKRDLPWRQDQDPYKVWVSEIMLQQTQVDTVIPYFNRFIQQFPTANALADADEQEVLKAWEGLGYYSRARNLHHAVKEVKANYGGEVPKEIQQLSTLKGIGPYTLGAIMSIAYDTPVPAVDGNVMRVLSRVLLIGEDIKMQKTRKLFERVIERIISQTDPSSFNQGLMELGALICRPKNPDCINCPVKMYCLALKEDKVADLPVKAKAKKQKERNYFVAVIETEDHQYLIEKRTEQGLLQNLFQFPMFETTQIDDVLFNEYVNAYFNHPIKFTGKLAPVKHVFSHLIWHLDVYHFKVEGAFTAGENKRWVEQAALTDYPFSVSHQQIIRQFD</sequence>
<dbReference type="GO" id="GO:0006298">
    <property type="term" value="P:mismatch repair"/>
    <property type="evidence" value="ECO:0007669"/>
    <property type="project" value="TreeGrafter"/>
</dbReference>
<dbReference type="OrthoDB" id="9802365at2"/>
<comment type="cofactor">
    <cofactor evidence="15">
        <name>[4Fe-4S] cluster</name>
        <dbReference type="ChEBI" id="CHEBI:49883"/>
    </cofactor>
    <text evidence="15">Binds 1 [4Fe-4S] cluster.</text>
</comment>
<dbReference type="InterPro" id="IPR003265">
    <property type="entry name" value="HhH-GPD_domain"/>
</dbReference>
<evidence type="ECO:0000256" key="4">
    <source>
        <dbReference type="ARBA" id="ARBA00022023"/>
    </source>
</evidence>
<organism evidence="17 18">
    <name type="scientific">Streptohalobacillus salinus</name>
    <dbReference type="NCBI Taxonomy" id="621096"/>
    <lineage>
        <taxon>Bacteria</taxon>
        <taxon>Bacillati</taxon>
        <taxon>Bacillota</taxon>
        <taxon>Bacilli</taxon>
        <taxon>Bacillales</taxon>
        <taxon>Bacillaceae</taxon>
        <taxon>Streptohalobacillus</taxon>
    </lineage>
</organism>
<dbReference type="FunFam" id="1.10.1670.10:FF:000002">
    <property type="entry name" value="Adenine DNA glycosylase"/>
    <property type="match status" value="1"/>
</dbReference>
<keyword evidence="7 15" id="KW-0227">DNA damage</keyword>
<dbReference type="PANTHER" id="PTHR42944:SF1">
    <property type="entry name" value="ADENINE DNA GLYCOSYLASE"/>
    <property type="match status" value="1"/>
</dbReference>
<dbReference type="Pfam" id="PF14815">
    <property type="entry name" value="NUDIX_4"/>
    <property type="match status" value="1"/>
</dbReference>
<protein>
    <recommendedName>
        <fullName evidence="4 15">Adenine DNA glycosylase</fullName>
        <ecNumber evidence="3 15">3.2.2.31</ecNumber>
    </recommendedName>
</protein>
<comment type="catalytic activity">
    <reaction evidence="1 15">
        <text>Hydrolyzes free adenine bases from 7,8-dihydro-8-oxoguanine:adenine mismatched double-stranded DNA, leaving an apurinic site.</text>
        <dbReference type="EC" id="3.2.2.31"/>
    </reaction>
</comment>
<evidence type="ECO:0000256" key="14">
    <source>
        <dbReference type="ARBA" id="ARBA00058550"/>
    </source>
</evidence>
<evidence type="ECO:0000259" key="16">
    <source>
        <dbReference type="SMART" id="SM00478"/>
    </source>
</evidence>
<keyword evidence="13 15" id="KW-0326">Glycosidase</keyword>
<keyword evidence="8" id="KW-0378">Hydrolase</keyword>
<dbReference type="InterPro" id="IPR023170">
    <property type="entry name" value="HhH_base_excis_C"/>
</dbReference>
<dbReference type="CDD" id="cd03431">
    <property type="entry name" value="NUDIX_DNA_Glycosylase_C-MutY"/>
    <property type="match status" value="1"/>
</dbReference>
<feature type="domain" description="HhH-GPD" evidence="16">
    <location>
        <begin position="58"/>
        <end position="209"/>
    </location>
</feature>
<evidence type="ECO:0000256" key="11">
    <source>
        <dbReference type="ARBA" id="ARBA00023125"/>
    </source>
</evidence>
<keyword evidence="6" id="KW-0479">Metal-binding</keyword>
<dbReference type="Gene3D" id="1.10.340.30">
    <property type="entry name" value="Hypothetical protein, domain 2"/>
    <property type="match status" value="1"/>
</dbReference>
<keyword evidence="9 15" id="KW-0408">Iron</keyword>
<dbReference type="SMART" id="SM00478">
    <property type="entry name" value="ENDO3c"/>
    <property type="match status" value="1"/>
</dbReference>
<evidence type="ECO:0000256" key="7">
    <source>
        <dbReference type="ARBA" id="ARBA00022763"/>
    </source>
</evidence>
<dbReference type="EMBL" id="QJJR01000011">
    <property type="protein sequence ID" value="PXW88965.1"/>
    <property type="molecule type" value="Genomic_DNA"/>
</dbReference>
<dbReference type="SUPFAM" id="SSF55811">
    <property type="entry name" value="Nudix"/>
    <property type="match status" value="1"/>
</dbReference>
<dbReference type="CDD" id="cd00056">
    <property type="entry name" value="ENDO3c"/>
    <property type="match status" value="1"/>
</dbReference>
<dbReference type="PANTHER" id="PTHR42944">
    <property type="entry name" value="ADENINE DNA GLYCOSYLASE"/>
    <property type="match status" value="1"/>
</dbReference>
<name>A0A2V3W9Y7_9BACI</name>
<gene>
    <name evidence="17" type="ORF">DES38_1119</name>
</gene>
<dbReference type="NCBIfam" id="TIGR01084">
    <property type="entry name" value="mutY"/>
    <property type="match status" value="1"/>
</dbReference>
<dbReference type="GO" id="GO:0034039">
    <property type="term" value="F:8-oxo-7,8-dihydroguanine DNA N-glycosylase activity"/>
    <property type="evidence" value="ECO:0007669"/>
    <property type="project" value="TreeGrafter"/>
</dbReference>
<dbReference type="InterPro" id="IPR015797">
    <property type="entry name" value="NUDIX_hydrolase-like_dom_sf"/>
</dbReference>
<evidence type="ECO:0000313" key="18">
    <source>
        <dbReference type="Proteomes" id="UP000247922"/>
    </source>
</evidence>
<keyword evidence="18" id="KW-1185">Reference proteome</keyword>
<dbReference type="InterPro" id="IPR005760">
    <property type="entry name" value="A/G_AdeGlyc_MutY"/>
</dbReference>
<evidence type="ECO:0000256" key="5">
    <source>
        <dbReference type="ARBA" id="ARBA00022485"/>
    </source>
</evidence>
<evidence type="ECO:0000256" key="9">
    <source>
        <dbReference type="ARBA" id="ARBA00023004"/>
    </source>
</evidence>
<dbReference type="SUPFAM" id="SSF48150">
    <property type="entry name" value="DNA-glycosylase"/>
    <property type="match status" value="1"/>
</dbReference>
<dbReference type="RefSeq" id="WP_110251792.1">
    <property type="nucleotide sequence ID" value="NZ_QJJR01000011.1"/>
</dbReference>
<evidence type="ECO:0000256" key="13">
    <source>
        <dbReference type="ARBA" id="ARBA00023295"/>
    </source>
</evidence>
<dbReference type="Gene3D" id="3.90.79.10">
    <property type="entry name" value="Nucleoside Triphosphate Pyrophosphohydrolase"/>
    <property type="match status" value="1"/>
</dbReference>
<evidence type="ECO:0000256" key="10">
    <source>
        <dbReference type="ARBA" id="ARBA00023014"/>
    </source>
</evidence>
<evidence type="ECO:0000256" key="15">
    <source>
        <dbReference type="RuleBase" id="RU365096"/>
    </source>
</evidence>
<dbReference type="EC" id="3.2.2.31" evidence="3 15"/>
<evidence type="ECO:0000256" key="2">
    <source>
        <dbReference type="ARBA" id="ARBA00008343"/>
    </source>
</evidence>
<keyword evidence="10" id="KW-0411">Iron-sulfur</keyword>
<accession>A0A2V3W9Y7</accession>
<dbReference type="Pfam" id="PF00730">
    <property type="entry name" value="HhH-GPD"/>
    <property type="match status" value="1"/>
</dbReference>
<evidence type="ECO:0000256" key="3">
    <source>
        <dbReference type="ARBA" id="ARBA00012045"/>
    </source>
</evidence>